<sequence>MDKPQSFEEVFKDAYDFWIDDADIHRYEGAKGLADQVWQHQQAKVEGLQKQVTDLDNRATQYALDEMATAKLNGELQKRVESLRRKQEAAEKLIWKWAESTEHAHFALQCASELKEALEVRGAPVLEAEGRFYVLGMEGWIAGVYASRKAAELAYETKDNSEFLEKLAYEINQKQGRDITLGDLEQALKGEGQ</sequence>
<dbReference type="EMBL" id="CP095407">
    <property type="protein sequence ID" value="USU95548.1"/>
    <property type="molecule type" value="Genomic_DNA"/>
</dbReference>
<dbReference type="EMBL" id="CP095407">
    <property type="protein sequence ID" value="USU93802.1"/>
    <property type="molecule type" value="Genomic_DNA"/>
</dbReference>
<evidence type="ECO:0000313" key="1">
    <source>
        <dbReference type="EMBL" id="USU93802.1"/>
    </source>
</evidence>
<evidence type="ECO:0000313" key="2">
    <source>
        <dbReference type="EMBL" id="USU95548.1"/>
    </source>
</evidence>
<dbReference type="RefSeq" id="WP_126117502.1">
    <property type="nucleotide sequence ID" value="NZ_CP029610.1"/>
</dbReference>
<proteinExistence type="predicted"/>
<dbReference type="AlphaFoldDB" id="A0A6H2VG91"/>
<name>A0A6H2VG91_ACIPI</name>
<organism evidence="1 3">
    <name type="scientific">Acinetobacter pittii</name>
    <name type="common">Acinetobacter genomosp. 3</name>
    <dbReference type="NCBI Taxonomy" id="48296"/>
    <lineage>
        <taxon>Bacteria</taxon>
        <taxon>Pseudomonadati</taxon>
        <taxon>Pseudomonadota</taxon>
        <taxon>Gammaproteobacteria</taxon>
        <taxon>Moraxellales</taxon>
        <taxon>Moraxellaceae</taxon>
        <taxon>Acinetobacter</taxon>
        <taxon>Acinetobacter calcoaceticus/baumannii complex</taxon>
    </lineage>
</organism>
<accession>A0A6H2VG91</accession>
<protein>
    <submittedName>
        <fullName evidence="1">Uncharacterized protein</fullName>
    </submittedName>
</protein>
<gene>
    <name evidence="2" type="ORF">MWH18_04600</name>
    <name evidence="1" type="ORF">MWH18_15835</name>
</gene>
<dbReference type="Proteomes" id="UP001055514">
    <property type="component" value="Chromosome"/>
</dbReference>
<reference evidence="1" key="1">
    <citation type="submission" date="2022-04" db="EMBL/GenBank/DDBJ databases">
        <title>Emergence of ST220 Acinetobacter pittii strain in bloodstream infection, which co-producing chromosomal NDM-1 and OXA-820 carbapenemases.</title>
        <authorList>
            <person name="Tian C."/>
            <person name="Xing M."/>
            <person name="Fu L."/>
            <person name="Xia D."/>
        </authorList>
    </citation>
    <scope>NUCLEOTIDE SEQUENCE</scope>
    <source>
        <strain evidence="1">TCM</strain>
    </source>
</reference>
<evidence type="ECO:0000313" key="3">
    <source>
        <dbReference type="Proteomes" id="UP001055514"/>
    </source>
</evidence>